<evidence type="ECO:0000259" key="4">
    <source>
        <dbReference type="Pfam" id="PF08659"/>
    </source>
</evidence>
<evidence type="ECO:0000256" key="1">
    <source>
        <dbReference type="ARBA" id="ARBA00023002"/>
    </source>
</evidence>
<dbReference type="GO" id="GO:0016491">
    <property type="term" value="F:oxidoreductase activity"/>
    <property type="evidence" value="ECO:0007669"/>
    <property type="project" value="UniProtKB-KW"/>
</dbReference>
<gene>
    <name evidence="5" type="ORF">JAAARDRAFT_132798</name>
</gene>
<dbReference type="SUPFAM" id="SSF51735">
    <property type="entry name" value="NAD(P)-binding Rossmann-fold domains"/>
    <property type="match status" value="1"/>
</dbReference>
<dbReference type="Pfam" id="PF08659">
    <property type="entry name" value="KR"/>
    <property type="match status" value="1"/>
</dbReference>
<organism evidence="5 6">
    <name type="scientific">Jaapia argillacea MUCL 33604</name>
    <dbReference type="NCBI Taxonomy" id="933084"/>
    <lineage>
        <taxon>Eukaryota</taxon>
        <taxon>Fungi</taxon>
        <taxon>Dikarya</taxon>
        <taxon>Basidiomycota</taxon>
        <taxon>Agaricomycotina</taxon>
        <taxon>Agaricomycetes</taxon>
        <taxon>Agaricomycetidae</taxon>
        <taxon>Jaapiales</taxon>
        <taxon>Jaapiaceae</taxon>
        <taxon>Jaapia</taxon>
    </lineage>
</organism>
<dbReference type="HOGENOM" id="CLU_044761_0_0_1"/>
<dbReference type="STRING" id="933084.A0A067Q178"/>
<evidence type="ECO:0000313" key="5">
    <source>
        <dbReference type="EMBL" id="KDQ56346.1"/>
    </source>
</evidence>
<keyword evidence="6" id="KW-1185">Reference proteome</keyword>
<dbReference type="PANTHER" id="PTHR43157:SF31">
    <property type="entry name" value="PHOSPHATIDYLINOSITOL-GLYCAN BIOSYNTHESIS CLASS F PROTEIN"/>
    <property type="match status" value="1"/>
</dbReference>
<feature type="region of interest" description="Disordered" evidence="2">
    <location>
        <begin position="369"/>
        <end position="399"/>
    </location>
</feature>
<evidence type="ECO:0000256" key="3">
    <source>
        <dbReference type="SAM" id="Phobius"/>
    </source>
</evidence>
<dbReference type="OrthoDB" id="191979at2759"/>
<reference evidence="6" key="1">
    <citation type="journal article" date="2014" name="Proc. Natl. Acad. Sci. U.S.A.">
        <title>Extensive sampling of basidiomycete genomes demonstrates inadequacy of the white-rot/brown-rot paradigm for wood decay fungi.</title>
        <authorList>
            <person name="Riley R."/>
            <person name="Salamov A.A."/>
            <person name="Brown D.W."/>
            <person name="Nagy L.G."/>
            <person name="Floudas D."/>
            <person name="Held B.W."/>
            <person name="Levasseur A."/>
            <person name="Lombard V."/>
            <person name="Morin E."/>
            <person name="Otillar R."/>
            <person name="Lindquist E.A."/>
            <person name="Sun H."/>
            <person name="LaButti K.M."/>
            <person name="Schmutz J."/>
            <person name="Jabbour D."/>
            <person name="Luo H."/>
            <person name="Baker S.E."/>
            <person name="Pisabarro A.G."/>
            <person name="Walton J.D."/>
            <person name="Blanchette R.A."/>
            <person name="Henrissat B."/>
            <person name="Martin F."/>
            <person name="Cullen D."/>
            <person name="Hibbett D.S."/>
            <person name="Grigoriev I.V."/>
        </authorList>
    </citation>
    <scope>NUCLEOTIDE SEQUENCE [LARGE SCALE GENOMIC DNA]</scope>
    <source>
        <strain evidence="6">MUCL 33604</strain>
    </source>
</reference>
<accession>A0A067Q178</accession>
<protein>
    <recommendedName>
        <fullName evidence="4">Ketoreductase (KR) domain-containing protein</fullName>
    </recommendedName>
</protein>
<dbReference type="Gene3D" id="3.40.50.720">
    <property type="entry name" value="NAD(P)-binding Rossmann-like Domain"/>
    <property type="match status" value="1"/>
</dbReference>
<dbReference type="Proteomes" id="UP000027265">
    <property type="component" value="Unassembled WGS sequence"/>
</dbReference>
<dbReference type="AlphaFoldDB" id="A0A067Q178"/>
<feature type="compositionally biased region" description="Basic and acidic residues" evidence="2">
    <location>
        <begin position="417"/>
        <end position="431"/>
    </location>
</feature>
<evidence type="ECO:0000313" key="6">
    <source>
        <dbReference type="Proteomes" id="UP000027265"/>
    </source>
</evidence>
<keyword evidence="3" id="KW-0812">Transmembrane</keyword>
<dbReference type="EMBL" id="KL197722">
    <property type="protein sequence ID" value="KDQ56346.1"/>
    <property type="molecule type" value="Genomic_DNA"/>
</dbReference>
<sequence>MVLEIAASIFSTILPSKYYIHAALSVLVIVVVRAFAQGRSTNRERDLHARVILVTGGFTPLGLTLIQALAQRGAHIIALSPSPIDSLETEVLIDLIRNTTSNENIFAEQCDLTSPTSVRAFCTRLLTAEENRLDAIVFAHEYKQVGSVLSGGVGLEDFQKIRESGSMTTFLMITLLLPILLVAPPERDIRIVNVVNPFYAAAVPSFSPNEAALLPKASSTFVREGHRSLRMAVLTRHLQRVLDALPSAQVPKTDETAAHVVSDKLQRSNIVAITVSPGFSRSDTVSPLLGADRDSPNYSSWRFALYLVLQPFLRVLTKSTNSALQSVLHVLFLPTPFKTGSSQAARAEEVLKPGALYSDCSVVRLNIPPLPASDAPKEEAKTKGEGESTGLPDDGELGGEMMGRLVWERFEERLKEWERSAPPEEKKEKSVDPPSTDS</sequence>
<proteinExistence type="predicted"/>
<name>A0A067Q178_9AGAM</name>
<dbReference type="InterPro" id="IPR013968">
    <property type="entry name" value="PKS_KR"/>
</dbReference>
<keyword evidence="3" id="KW-0472">Membrane</keyword>
<dbReference type="PANTHER" id="PTHR43157">
    <property type="entry name" value="PHOSPHATIDYLINOSITOL-GLYCAN BIOSYNTHESIS CLASS F PROTEIN-RELATED"/>
    <property type="match status" value="1"/>
</dbReference>
<keyword evidence="1" id="KW-0560">Oxidoreductase</keyword>
<evidence type="ECO:0000256" key="2">
    <source>
        <dbReference type="SAM" id="MobiDB-lite"/>
    </source>
</evidence>
<feature type="domain" description="Ketoreductase (KR)" evidence="4">
    <location>
        <begin position="52"/>
        <end position="138"/>
    </location>
</feature>
<keyword evidence="3" id="KW-1133">Transmembrane helix</keyword>
<dbReference type="FunCoup" id="A0A067Q178">
    <property type="interactions" value="8"/>
</dbReference>
<feature type="region of interest" description="Disordered" evidence="2">
    <location>
        <begin position="417"/>
        <end position="438"/>
    </location>
</feature>
<dbReference type="InParanoid" id="A0A067Q178"/>
<dbReference type="InterPro" id="IPR036291">
    <property type="entry name" value="NAD(P)-bd_dom_sf"/>
</dbReference>
<feature type="transmembrane region" description="Helical" evidence="3">
    <location>
        <begin position="18"/>
        <end position="36"/>
    </location>
</feature>
<feature type="compositionally biased region" description="Basic and acidic residues" evidence="2">
    <location>
        <begin position="375"/>
        <end position="386"/>
    </location>
</feature>